<dbReference type="InterPro" id="IPR036390">
    <property type="entry name" value="WH_DNA-bd_sf"/>
</dbReference>
<dbReference type="AlphaFoldDB" id="A0A2S7KNM0"/>
<protein>
    <submittedName>
        <fullName evidence="1">Transcriptional regulator</fullName>
    </submittedName>
</protein>
<sequence length="172" mass="19765">MNSLNSLITSKTRVRLLTKFFVNPKNESYLRELAKEFNESTNAVRRELNNLSDAGYLKTGSSQNKVTYRANTDHPLYRPIQNIIRKSLGLESLVQMVLTRLGEVDRIVLIGDYARGYDSGNIEVVIIGNYLNDRFMSRMSRSIEEKIDRKVSFLVNTDYSQDGLVLYDKSNE</sequence>
<name>A0A2S7KNM0_9FLAO</name>
<reference evidence="1 2" key="1">
    <citation type="submission" date="2016-11" db="EMBL/GenBank/DDBJ databases">
        <title>Trade-off between light-utilization and light-protection in marine flavobacteria.</title>
        <authorList>
            <person name="Kumagai Y."/>
        </authorList>
    </citation>
    <scope>NUCLEOTIDE SEQUENCE [LARGE SCALE GENOMIC DNA]</scope>
    <source>
        <strain evidence="1 2">NBRC 107741</strain>
    </source>
</reference>
<dbReference type="SUPFAM" id="SSF46785">
    <property type="entry name" value="Winged helix' DNA-binding domain"/>
    <property type="match status" value="1"/>
</dbReference>
<comment type="caution">
    <text evidence="1">The sequence shown here is derived from an EMBL/GenBank/DDBJ whole genome shotgun (WGS) entry which is preliminary data.</text>
</comment>
<proteinExistence type="predicted"/>
<evidence type="ECO:0000313" key="2">
    <source>
        <dbReference type="Proteomes" id="UP000239800"/>
    </source>
</evidence>
<organism evidence="1 2">
    <name type="scientific">Aureitalea marina</name>
    <dbReference type="NCBI Taxonomy" id="930804"/>
    <lineage>
        <taxon>Bacteria</taxon>
        <taxon>Pseudomonadati</taxon>
        <taxon>Bacteroidota</taxon>
        <taxon>Flavobacteriia</taxon>
        <taxon>Flavobacteriales</taxon>
        <taxon>Flavobacteriaceae</taxon>
        <taxon>Aureitalea</taxon>
    </lineage>
</organism>
<dbReference type="RefSeq" id="WP_104812154.1">
    <property type="nucleotide sequence ID" value="NZ_MQUB01000001.1"/>
</dbReference>
<dbReference type="OrthoDB" id="9793352at2"/>
<dbReference type="Gene3D" id="1.10.10.10">
    <property type="entry name" value="Winged helix-like DNA-binding domain superfamily/Winged helix DNA-binding domain"/>
    <property type="match status" value="1"/>
</dbReference>
<accession>A0A2S7KNM0</accession>
<evidence type="ECO:0000313" key="1">
    <source>
        <dbReference type="EMBL" id="PQB04226.1"/>
    </source>
</evidence>
<dbReference type="Proteomes" id="UP000239800">
    <property type="component" value="Unassembled WGS sequence"/>
</dbReference>
<keyword evidence="2" id="KW-1185">Reference proteome</keyword>
<dbReference type="EMBL" id="MQUB01000001">
    <property type="protein sequence ID" value="PQB04226.1"/>
    <property type="molecule type" value="Genomic_DNA"/>
</dbReference>
<gene>
    <name evidence="1" type="ORF">BST85_04400</name>
</gene>
<dbReference type="InterPro" id="IPR036388">
    <property type="entry name" value="WH-like_DNA-bd_sf"/>
</dbReference>